<evidence type="ECO:0000256" key="1">
    <source>
        <dbReference type="SAM" id="MobiDB-lite"/>
    </source>
</evidence>
<dbReference type="Proteomes" id="UP000287233">
    <property type="component" value="Chromosome"/>
</dbReference>
<proteinExistence type="predicted"/>
<protein>
    <submittedName>
        <fullName evidence="2">Uncharacterized protein</fullName>
    </submittedName>
</protein>
<evidence type="ECO:0000313" key="3">
    <source>
        <dbReference type="Proteomes" id="UP000287233"/>
    </source>
</evidence>
<feature type="region of interest" description="Disordered" evidence="1">
    <location>
        <begin position="1"/>
        <end position="22"/>
    </location>
</feature>
<dbReference type="EMBL" id="CP034928">
    <property type="protein sequence ID" value="QAA77316.1"/>
    <property type="molecule type" value="Genomic_DNA"/>
</dbReference>
<gene>
    <name evidence="2" type="ORF">BIP78_1550</name>
</gene>
<reference evidence="3" key="1">
    <citation type="submission" date="2018-12" db="EMBL/GenBank/DDBJ databases">
        <title>Complete genome sequence of an uncultured bacterium of the candidate phylum Bipolaricaulota.</title>
        <authorList>
            <person name="Kadnikov V.V."/>
            <person name="Mardanov A.V."/>
            <person name="Beletsky A.V."/>
            <person name="Frank Y.A."/>
            <person name="Karnachuk O.V."/>
            <person name="Ravin N.V."/>
        </authorList>
    </citation>
    <scope>NUCLEOTIDE SEQUENCE [LARGE SCALE GENOMIC DNA]</scope>
</reference>
<accession>A0A410FW77</accession>
<organism evidence="2 3">
    <name type="scientific">Bipolaricaulis sibiricus</name>
    <dbReference type="NCBI Taxonomy" id="2501609"/>
    <lineage>
        <taxon>Bacteria</taxon>
        <taxon>Candidatus Bipolaricaulota</taxon>
        <taxon>Candidatus Bipolaricaulia</taxon>
        <taxon>Candidatus Bipolaricaulales</taxon>
        <taxon>Candidatus Bipolaricaulaceae</taxon>
        <taxon>Candidatus Bipolaricaulis</taxon>
    </lineage>
</organism>
<sequence length="119" mass="13008">MSRAALRDGKRTKAKERDNAARRVRWGRREGRGGIGAPLRMDLGVVVAAVALGSVLSSAQCRPRWDVTVSPWHPVADVPFTAVLTGVWCNGCTPRSPVVPVPIGQEDEMFFPAVMEREL</sequence>
<dbReference type="KEGG" id="bih:BIP78_1550"/>
<dbReference type="AlphaFoldDB" id="A0A410FW77"/>
<name>A0A410FW77_BIPS1</name>
<evidence type="ECO:0000313" key="2">
    <source>
        <dbReference type="EMBL" id="QAA77316.1"/>
    </source>
</evidence>